<dbReference type="EMBL" id="CM042057">
    <property type="protein sequence ID" value="KAI3692221.1"/>
    <property type="molecule type" value="Genomic_DNA"/>
</dbReference>
<comment type="caution">
    <text evidence="1">The sequence shown here is derived from an EMBL/GenBank/DDBJ whole genome shotgun (WGS) entry which is preliminary data.</text>
</comment>
<name>A0ACB8Z424_ARCLA</name>
<protein>
    <submittedName>
        <fullName evidence="1">Uncharacterized protein</fullName>
    </submittedName>
</protein>
<organism evidence="1 2">
    <name type="scientific">Arctium lappa</name>
    <name type="common">Greater burdock</name>
    <name type="synonym">Lappa major</name>
    <dbReference type="NCBI Taxonomy" id="4217"/>
    <lineage>
        <taxon>Eukaryota</taxon>
        <taxon>Viridiplantae</taxon>
        <taxon>Streptophyta</taxon>
        <taxon>Embryophyta</taxon>
        <taxon>Tracheophyta</taxon>
        <taxon>Spermatophyta</taxon>
        <taxon>Magnoliopsida</taxon>
        <taxon>eudicotyledons</taxon>
        <taxon>Gunneridae</taxon>
        <taxon>Pentapetalae</taxon>
        <taxon>asterids</taxon>
        <taxon>campanulids</taxon>
        <taxon>Asterales</taxon>
        <taxon>Asteraceae</taxon>
        <taxon>Carduoideae</taxon>
        <taxon>Cardueae</taxon>
        <taxon>Arctiinae</taxon>
        <taxon>Arctium</taxon>
    </lineage>
</organism>
<gene>
    <name evidence="1" type="ORF">L6452_32032</name>
</gene>
<dbReference type="Proteomes" id="UP001055879">
    <property type="component" value="Linkage Group LG11"/>
</dbReference>
<evidence type="ECO:0000313" key="1">
    <source>
        <dbReference type="EMBL" id="KAI3692221.1"/>
    </source>
</evidence>
<reference evidence="1 2" key="2">
    <citation type="journal article" date="2022" name="Mol. Ecol. Resour.">
        <title>The genomes of chicory, endive, great burdock and yacon provide insights into Asteraceae paleo-polyploidization history and plant inulin production.</title>
        <authorList>
            <person name="Fan W."/>
            <person name="Wang S."/>
            <person name="Wang H."/>
            <person name="Wang A."/>
            <person name="Jiang F."/>
            <person name="Liu H."/>
            <person name="Zhao H."/>
            <person name="Xu D."/>
            <person name="Zhang Y."/>
        </authorList>
    </citation>
    <scope>NUCLEOTIDE SEQUENCE [LARGE SCALE GENOMIC DNA]</scope>
    <source>
        <strain evidence="2">cv. Niubang</strain>
    </source>
</reference>
<evidence type="ECO:0000313" key="2">
    <source>
        <dbReference type="Proteomes" id="UP001055879"/>
    </source>
</evidence>
<keyword evidence="2" id="KW-1185">Reference proteome</keyword>
<proteinExistence type="predicted"/>
<accession>A0ACB8Z424</accession>
<reference evidence="2" key="1">
    <citation type="journal article" date="2022" name="Mol. Ecol. Resour.">
        <title>The genomes of chicory, endive, great burdock and yacon provide insights into Asteraceae palaeo-polyploidization history and plant inulin production.</title>
        <authorList>
            <person name="Fan W."/>
            <person name="Wang S."/>
            <person name="Wang H."/>
            <person name="Wang A."/>
            <person name="Jiang F."/>
            <person name="Liu H."/>
            <person name="Zhao H."/>
            <person name="Xu D."/>
            <person name="Zhang Y."/>
        </authorList>
    </citation>
    <scope>NUCLEOTIDE SEQUENCE [LARGE SCALE GENOMIC DNA]</scope>
    <source>
        <strain evidence="2">cv. Niubang</strain>
    </source>
</reference>
<sequence length="279" mass="30464">MKVAGDNGRHPSVVAGKGRRSGESPEKWRRNRRIWRKVQQKERAIKDLQSQAAYTLCRLWHGSSVNNVVTVDVHAAKDLLNSGHRYLDVRTNEEFNKSHVDNALNIPYMFITQEGRVKNPEFLAQVSIHCGTEDLLVVACNSGGRSLKASTDLITAGYKNVKNMAGGYSAWVDNGFAGNSAPAEELKTACKVANDNTEGSPPISTNLKALLSDGLPNMENLTTLLPGAVSMLDHLDLTYKEDKIQDVVLKTTAEGKYRIGDLGGSATTTEFTKAINGHL</sequence>